<accession>A0A3E0EVH1</accession>
<comment type="caution">
    <text evidence="1">The sequence shown here is derived from an EMBL/GenBank/DDBJ whole genome shotgun (WGS) entry which is preliminary data.</text>
</comment>
<dbReference type="EMBL" id="QUNI01000001">
    <property type="protein sequence ID" value="REH01824.1"/>
    <property type="molecule type" value="Genomic_DNA"/>
</dbReference>
<proteinExistence type="predicted"/>
<organism evidence="1 2">
    <name type="scientific">Flavobacterium aquicola</name>
    <dbReference type="NCBI Taxonomy" id="1682742"/>
    <lineage>
        <taxon>Bacteria</taxon>
        <taxon>Pseudomonadati</taxon>
        <taxon>Bacteroidota</taxon>
        <taxon>Flavobacteriia</taxon>
        <taxon>Flavobacteriales</taxon>
        <taxon>Flavobacteriaceae</taxon>
        <taxon>Flavobacterium</taxon>
    </lineage>
</organism>
<protein>
    <submittedName>
        <fullName evidence="1">Uncharacterized protein</fullName>
    </submittedName>
</protein>
<gene>
    <name evidence="1" type="ORF">C8P67_101308</name>
</gene>
<reference evidence="1 2" key="1">
    <citation type="submission" date="2018-08" db="EMBL/GenBank/DDBJ databases">
        <title>Genomic Encyclopedia of Archaeal and Bacterial Type Strains, Phase II (KMG-II): from individual species to whole genera.</title>
        <authorList>
            <person name="Goeker M."/>
        </authorList>
    </citation>
    <scope>NUCLEOTIDE SEQUENCE [LARGE SCALE GENOMIC DNA]</scope>
    <source>
        <strain evidence="1 2">DSM 100880</strain>
    </source>
</reference>
<evidence type="ECO:0000313" key="1">
    <source>
        <dbReference type="EMBL" id="REH01824.1"/>
    </source>
</evidence>
<dbReference type="AlphaFoldDB" id="A0A3E0EVH1"/>
<name>A0A3E0EVH1_9FLAO</name>
<keyword evidence="2" id="KW-1185">Reference proteome</keyword>
<dbReference type="Proteomes" id="UP000257136">
    <property type="component" value="Unassembled WGS sequence"/>
</dbReference>
<sequence>MILFLYYYLCAKIFSFLLKRFTIFTISNFILKSIGQEKMSLKKIIAPNGLKVLKMN</sequence>
<evidence type="ECO:0000313" key="2">
    <source>
        <dbReference type="Proteomes" id="UP000257136"/>
    </source>
</evidence>